<comment type="caution">
    <text evidence="1">The sequence shown here is derived from an EMBL/GenBank/DDBJ whole genome shotgun (WGS) entry which is preliminary data.</text>
</comment>
<reference evidence="1" key="2">
    <citation type="submission" date="2020-09" db="EMBL/GenBank/DDBJ databases">
        <authorList>
            <person name="Sun Q."/>
            <person name="Zhou Y."/>
        </authorList>
    </citation>
    <scope>NUCLEOTIDE SEQUENCE</scope>
    <source>
        <strain evidence="1">CGMCC 1.12813</strain>
    </source>
</reference>
<keyword evidence="2" id="KW-1185">Reference proteome</keyword>
<protein>
    <submittedName>
        <fullName evidence="1">Uncharacterized protein</fullName>
    </submittedName>
</protein>
<name>A0A916SJ05_9MICO</name>
<evidence type="ECO:0000313" key="2">
    <source>
        <dbReference type="Proteomes" id="UP000606922"/>
    </source>
</evidence>
<proteinExistence type="predicted"/>
<accession>A0A916SJ05</accession>
<dbReference type="AlphaFoldDB" id="A0A916SJ05"/>
<gene>
    <name evidence="1" type="ORF">GCM10010979_13050</name>
</gene>
<organism evidence="1 2">
    <name type="scientific">Conyzicola nivalis</name>
    <dbReference type="NCBI Taxonomy" id="1477021"/>
    <lineage>
        <taxon>Bacteria</taxon>
        <taxon>Bacillati</taxon>
        <taxon>Actinomycetota</taxon>
        <taxon>Actinomycetes</taxon>
        <taxon>Micrococcales</taxon>
        <taxon>Microbacteriaceae</taxon>
        <taxon>Conyzicola</taxon>
    </lineage>
</organism>
<sequence>MTTETFDFGIGAQVYVEAVSEDDPSPWPEEPSGVIVGSGGAAIQRVTNSGGPTRMWIVEFDSPQTHLDGTTGHTSAQVHEKYLHLAPPYVAEPSFQEN</sequence>
<dbReference type="Proteomes" id="UP000606922">
    <property type="component" value="Unassembled WGS sequence"/>
</dbReference>
<dbReference type="RefSeq" id="WP_188509843.1">
    <property type="nucleotide sequence ID" value="NZ_BMGB01000001.1"/>
</dbReference>
<reference evidence="1" key="1">
    <citation type="journal article" date="2014" name="Int. J. Syst. Evol. Microbiol.">
        <title>Complete genome sequence of Corynebacterium casei LMG S-19264T (=DSM 44701T), isolated from a smear-ripened cheese.</title>
        <authorList>
            <consortium name="US DOE Joint Genome Institute (JGI-PGF)"/>
            <person name="Walter F."/>
            <person name="Albersmeier A."/>
            <person name="Kalinowski J."/>
            <person name="Ruckert C."/>
        </authorList>
    </citation>
    <scope>NUCLEOTIDE SEQUENCE</scope>
    <source>
        <strain evidence="1">CGMCC 1.12813</strain>
    </source>
</reference>
<evidence type="ECO:0000313" key="1">
    <source>
        <dbReference type="EMBL" id="GGA99959.1"/>
    </source>
</evidence>
<dbReference type="EMBL" id="BMGB01000001">
    <property type="protein sequence ID" value="GGA99959.1"/>
    <property type="molecule type" value="Genomic_DNA"/>
</dbReference>